<dbReference type="InterPro" id="IPR014031">
    <property type="entry name" value="Ketoacyl_synth_C"/>
</dbReference>
<dbReference type="InterPro" id="IPR009081">
    <property type="entry name" value="PP-bd_ACP"/>
</dbReference>
<dbReference type="InterPro" id="IPR016039">
    <property type="entry name" value="Thiolase-like"/>
</dbReference>
<dbReference type="Proteomes" id="UP001176521">
    <property type="component" value="Unassembled WGS sequence"/>
</dbReference>
<dbReference type="SUPFAM" id="SSF47336">
    <property type="entry name" value="ACP-like"/>
    <property type="match status" value="2"/>
</dbReference>
<feature type="compositionally biased region" description="Polar residues" evidence="4">
    <location>
        <begin position="1085"/>
        <end position="1094"/>
    </location>
</feature>
<protein>
    <recommendedName>
        <fullName evidence="9">Polyketide synthase</fullName>
    </recommendedName>
</protein>
<feature type="domain" description="Carrier" evidence="5">
    <location>
        <begin position="1124"/>
        <end position="1200"/>
    </location>
</feature>
<dbReference type="InterPro" id="IPR001031">
    <property type="entry name" value="Thioesterase"/>
</dbReference>
<dbReference type="SMART" id="SM00823">
    <property type="entry name" value="PKS_PP"/>
    <property type="match status" value="2"/>
</dbReference>
<dbReference type="PANTHER" id="PTHR43775">
    <property type="entry name" value="FATTY ACID SYNTHASE"/>
    <property type="match status" value="1"/>
</dbReference>
<dbReference type="Gene3D" id="3.30.70.3290">
    <property type="match status" value="1"/>
</dbReference>
<dbReference type="PROSITE" id="PS50075">
    <property type="entry name" value="CARRIER"/>
    <property type="match status" value="2"/>
</dbReference>
<comment type="caution">
    <text evidence="7">The sequence shown here is derived from an EMBL/GenBank/DDBJ whole genome shotgun (WGS) entry which is preliminary data.</text>
</comment>
<dbReference type="GO" id="GO:0044550">
    <property type="term" value="P:secondary metabolite biosynthetic process"/>
    <property type="evidence" value="ECO:0007669"/>
    <property type="project" value="TreeGrafter"/>
</dbReference>
<sequence>MQHTLEPLAIVGMSTRLPGADSAEDFWSLLMNGTDTCRQVPHDVFDIDAYYDETGAARNKMGARTGNWFHGTARKFDAPFFGLSKQDVLNMDPQQRLSLMVCYEALEDAGWTPPTTTTAAAAADSTGVFVAPTCDDYTQHLLPDLQPSFFTGNSRQFLAHRISHFFGFQGVSETIDTACNASFVALDVACTKIRNGTCSQALVGGVSVLSQPQVSIGLDKAHFLSRTGQCKTLDAGADGYSRSDAVSFVMVKKLSDAIKNKDRIYAEILAVGTNHSGESFSITFPFAALMKALLQESGVPASTVNLIEGHGTGTQAGDWNELSAIHETLVEGTGRDIENKVVFTSSKANIGHSEGASGLGALIKVMLIFKYGIVPPHIGIRGQLNPRLEPLFASGHIAVAREGPMVLPRGQGRLATAVASNFGASGSNSCCVVRSFPASPPVLRNTKAIEHLPVILSARSKTALQRNIDRLISAIDASPALDLASVCYTLNARRIQHVHKVAYVASSIPDLRAQLAQKKSTPSSAQQQHVSTMPNAVSISTLYEVAADLAQRVPAFRRHVARYDTVALLFGLPSFGQSLGATQQQLHRPEAEYAFSYAVSAMVDEWLIKPVSKATGVDSRYGCALLEGVEALAGSKLGGSDAARRGAAAGAGVGAGASLNELELIDPLSLLGDASWTYPLAKALTDATASGAQFDWRAIMDDLTPEAQLLALPSYAWDLEEIYVPYSDRALVTASWSDNPVRIGTSSKKASSKKVEKKQAKPSKAPEAVRISDIVKLLAPNSYELTVDNGKGVLGSIIQTVVDVLAGEDFDITSLDLGNLPTTATKLNASVQSTPTGKIFDLTAPAVKGSGAGSLPRGVAGVRTGVSPRNTMAQMFLPIAEQQQKQLMKKGAGASVIPSTLFYRMVAATEPVVDKWISSIRVSRDCSAAAASLKRSPASRQQIAAAVAQAAAWMSNFDKQGHGRRSSALTFQSYQSQGLDLLPGTTMDQLVIVIFAKRANAEEWAGQACVLHADGSHIVGIFENCLCASGRSAPAPAALRLSAPIAANAKTHTPVPASARFSKTTFDFKASPASSATAHSDASSTVLSSGSTAPSSVGEDSEDEYEEVEVEEEVVEKKASGTAGGVDAFLKLVVDTIAEETGTAPADIRSSAFADIGIDSLMSLALLDRLREGTSVEIPGSLFIDCATMQDLEEFARENIKEDGPTAPAATTTKVVKKVKKVKANSAKPKKTASVVVSTPTPAAPVAPAPAGPSPVPEATTGALTVSAFLKLVVDIISEETGTSAADIMASAFADIGIDSLMSLALLDRLRDAAAMEIPGSLFIDCATMQDLEEFAKEHLPEAAPVTAPGKSTADVEAKAAAHPLAIPGADTSAGTSFDSLLGELDRPMKLDFPKITQATASAVLLGGRKTNDGDGPRPIFLIPDGSGSAAVFQNLPAIGRVAYGLNSPFLKTGKKWEGGVPEIAHHYIAQIKAKQAMGPYIIGGWSYGGNVCYEIVLQLALQGERVEALLLLDSPCPRKMPPLPTTILSWAEENAALNGLGIKNFPPNMAAHFRWAIGTLASYNPPSLPLPVRATGKGLKTCLLTAVDGVGADPAEVEDTNETVSWLFGDRRGLGPHGWEMLLGEGGVEVVEFAGNHFTMMERQFAGGWAKGIVDFLAKHGL</sequence>
<dbReference type="PROSITE" id="PS00012">
    <property type="entry name" value="PHOSPHOPANTETHEINE"/>
    <property type="match status" value="2"/>
</dbReference>
<evidence type="ECO:0000256" key="3">
    <source>
        <dbReference type="ARBA" id="ARBA00022679"/>
    </source>
</evidence>
<dbReference type="InterPro" id="IPR006162">
    <property type="entry name" value="Ppantetheine_attach_site"/>
</dbReference>
<feature type="region of interest" description="Disordered" evidence="4">
    <location>
        <begin position="1075"/>
        <end position="1105"/>
    </location>
</feature>
<dbReference type="GO" id="GO:0006633">
    <property type="term" value="P:fatty acid biosynthetic process"/>
    <property type="evidence" value="ECO:0007669"/>
    <property type="project" value="TreeGrafter"/>
</dbReference>
<dbReference type="Gene3D" id="3.40.47.10">
    <property type="match status" value="1"/>
</dbReference>
<reference evidence="7" key="1">
    <citation type="journal article" date="2023" name="PhytoFront">
        <title>Draft Genome Resources of Seven Strains of Tilletia horrida, Causal Agent of Kernel Smut of Rice.</title>
        <authorList>
            <person name="Khanal S."/>
            <person name="Antony Babu S."/>
            <person name="Zhou X.G."/>
        </authorList>
    </citation>
    <scope>NUCLEOTIDE SEQUENCE</scope>
    <source>
        <strain evidence="7">TX3</strain>
    </source>
</reference>
<dbReference type="Gene3D" id="3.40.50.1820">
    <property type="entry name" value="alpha/beta hydrolase"/>
    <property type="match status" value="1"/>
</dbReference>
<dbReference type="InterPro" id="IPR020841">
    <property type="entry name" value="PKS_Beta-ketoAc_synthase_dom"/>
</dbReference>
<accession>A0AAN6GHM1</accession>
<proteinExistence type="predicted"/>
<dbReference type="InterPro" id="IPR036736">
    <property type="entry name" value="ACP-like_sf"/>
</dbReference>
<dbReference type="CDD" id="cd00833">
    <property type="entry name" value="PKS"/>
    <property type="match status" value="1"/>
</dbReference>
<dbReference type="PROSITE" id="PS52004">
    <property type="entry name" value="KS3_2"/>
    <property type="match status" value="1"/>
</dbReference>
<feature type="region of interest" description="Disordered" evidence="4">
    <location>
        <begin position="743"/>
        <end position="764"/>
    </location>
</feature>
<feature type="compositionally biased region" description="Pro residues" evidence="4">
    <location>
        <begin position="1242"/>
        <end position="1254"/>
    </location>
</feature>
<dbReference type="InterPro" id="IPR050091">
    <property type="entry name" value="PKS_NRPS_Biosynth_Enz"/>
</dbReference>
<feature type="compositionally biased region" description="Low complexity" evidence="4">
    <location>
        <begin position="1232"/>
        <end position="1241"/>
    </location>
</feature>
<organism evidence="7 8">
    <name type="scientific">Tilletia horrida</name>
    <dbReference type="NCBI Taxonomy" id="155126"/>
    <lineage>
        <taxon>Eukaryota</taxon>
        <taxon>Fungi</taxon>
        <taxon>Dikarya</taxon>
        <taxon>Basidiomycota</taxon>
        <taxon>Ustilaginomycotina</taxon>
        <taxon>Exobasidiomycetes</taxon>
        <taxon>Tilletiales</taxon>
        <taxon>Tilletiaceae</taxon>
        <taxon>Tilletia</taxon>
    </lineage>
</organism>
<dbReference type="Pfam" id="PF00109">
    <property type="entry name" value="ketoacyl-synt"/>
    <property type="match status" value="1"/>
</dbReference>
<feature type="domain" description="Carrier" evidence="5">
    <location>
        <begin position="1264"/>
        <end position="1340"/>
    </location>
</feature>
<feature type="compositionally biased region" description="Low complexity" evidence="4">
    <location>
        <begin position="1075"/>
        <end position="1084"/>
    </location>
</feature>
<evidence type="ECO:0000256" key="4">
    <source>
        <dbReference type="SAM" id="MobiDB-lite"/>
    </source>
</evidence>
<evidence type="ECO:0000313" key="8">
    <source>
        <dbReference type="Proteomes" id="UP001176521"/>
    </source>
</evidence>
<keyword evidence="2" id="KW-0597">Phosphoprotein</keyword>
<dbReference type="InterPro" id="IPR014030">
    <property type="entry name" value="Ketoacyl_synth_N"/>
</dbReference>
<dbReference type="SUPFAM" id="SSF53901">
    <property type="entry name" value="Thiolase-like"/>
    <property type="match status" value="1"/>
</dbReference>
<feature type="domain" description="Ketosynthase family 3 (KS3)" evidence="6">
    <location>
        <begin position="5"/>
        <end position="435"/>
    </location>
</feature>
<evidence type="ECO:0000313" key="7">
    <source>
        <dbReference type="EMBL" id="KAK0540608.1"/>
    </source>
</evidence>
<dbReference type="Pfam" id="PF00975">
    <property type="entry name" value="Thioesterase"/>
    <property type="match status" value="1"/>
</dbReference>
<name>A0AAN6GHM1_9BASI</name>
<evidence type="ECO:0008006" key="9">
    <source>
        <dbReference type="Google" id="ProtNLM"/>
    </source>
</evidence>
<dbReference type="InterPro" id="IPR020806">
    <property type="entry name" value="PKS_PP-bd"/>
</dbReference>
<evidence type="ECO:0000256" key="2">
    <source>
        <dbReference type="ARBA" id="ARBA00022553"/>
    </source>
</evidence>
<evidence type="ECO:0000256" key="1">
    <source>
        <dbReference type="ARBA" id="ARBA00022450"/>
    </source>
</evidence>
<dbReference type="InterPro" id="IPR029058">
    <property type="entry name" value="AB_hydrolase_fold"/>
</dbReference>
<evidence type="ECO:0000259" key="6">
    <source>
        <dbReference type="PROSITE" id="PS52004"/>
    </source>
</evidence>
<dbReference type="Pfam" id="PF22621">
    <property type="entry name" value="CurL-like_PKS_C"/>
    <property type="match status" value="1"/>
</dbReference>
<gene>
    <name evidence="7" type="ORF">OC842_000380</name>
</gene>
<dbReference type="Pfam" id="PF02801">
    <property type="entry name" value="Ketoacyl-synt_C"/>
    <property type="match status" value="1"/>
</dbReference>
<dbReference type="GO" id="GO:0004312">
    <property type="term" value="F:fatty acid synthase activity"/>
    <property type="evidence" value="ECO:0007669"/>
    <property type="project" value="TreeGrafter"/>
</dbReference>
<dbReference type="EMBL" id="JAPDMQ010000010">
    <property type="protein sequence ID" value="KAK0540608.1"/>
    <property type="molecule type" value="Genomic_DNA"/>
</dbReference>
<dbReference type="Pfam" id="PF00550">
    <property type="entry name" value="PP-binding"/>
    <property type="match status" value="2"/>
</dbReference>
<keyword evidence="1" id="KW-0596">Phosphopantetheine</keyword>
<dbReference type="Gene3D" id="1.10.1200.10">
    <property type="entry name" value="ACP-like"/>
    <property type="match status" value="2"/>
</dbReference>
<dbReference type="SUPFAM" id="SSF53474">
    <property type="entry name" value="alpha/beta-Hydrolases"/>
    <property type="match status" value="1"/>
</dbReference>
<dbReference type="PANTHER" id="PTHR43775:SF37">
    <property type="entry name" value="SI:DKEY-61P9.11"/>
    <property type="match status" value="1"/>
</dbReference>
<feature type="region of interest" description="Disordered" evidence="4">
    <location>
        <begin position="1231"/>
        <end position="1254"/>
    </location>
</feature>
<evidence type="ECO:0000259" key="5">
    <source>
        <dbReference type="PROSITE" id="PS50075"/>
    </source>
</evidence>
<dbReference type="SMART" id="SM00825">
    <property type="entry name" value="PKS_KS"/>
    <property type="match status" value="1"/>
</dbReference>
<keyword evidence="8" id="KW-1185">Reference proteome</keyword>
<keyword evidence="3" id="KW-0808">Transferase</keyword>
<dbReference type="GO" id="GO:0031177">
    <property type="term" value="F:phosphopantetheine binding"/>
    <property type="evidence" value="ECO:0007669"/>
    <property type="project" value="InterPro"/>
</dbReference>